<sequence length="321" mass="33969">MPSASALNAPHVVVDWGTTSFRAVLLAADGTQRDRIETGDGIQFVEKHAFEDRLLALLAPWLAAEGPLDIVLVGMVTSRNGWIEVPYVPCPCSVEDLAKGTITRTLANGSRTILLAGINDPARAPFPDVMRGEETQIVGFGLADDATLVLPGTHSKWARVAGGRISGFRTFVTGEFFALLTQHSFIARAAAGSESAGEDMAAFERGIADGSPEGAEGDAMLSLVFAARTGMLAGKLAPGEIRDYVSGLLIAQEFRQARNCGFFARSEFSKGNRIGIVGNDGLNRRYAIVARHFGLDVVEGSDHAAIDGARQILAAAKGDLT</sequence>
<reference evidence="1 2" key="1">
    <citation type="submission" date="2017-08" db="EMBL/GenBank/DDBJ databases">
        <authorList>
            <person name="de Groot N.N."/>
        </authorList>
    </citation>
    <scope>NUCLEOTIDE SEQUENCE [LARGE SCALE GENOMIC DNA]</scope>
    <source>
        <strain evidence="1 2">USBA 352</strain>
    </source>
</reference>
<proteinExistence type="predicted"/>
<name>A0A285T260_9HYPH</name>
<dbReference type="EMBL" id="OBML01000008">
    <property type="protein sequence ID" value="SOC14986.1"/>
    <property type="molecule type" value="Genomic_DNA"/>
</dbReference>
<dbReference type="InterPro" id="IPR007729">
    <property type="entry name" value="DGOK"/>
</dbReference>
<protein>
    <submittedName>
        <fullName evidence="1">2-keto-3-deoxygalactonate kinase</fullName>
    </submittedName>
</protein>
<dbReference type="RefSeq" id="WP_097175473.1">
    <property type="nucleotide sequence ID" value="NZ_OBML01000008.1"/>
</dbReference>
<dbReference type="Gene3D" id="3.30.420.310">
    <property type="entry name" value="2-keto-3-deoxy-galactonokinase, C-terminal domain"/>
    <property type="match status" value="1"/>
</dbReference>
<dbReference type="OrthoDB" id="256574at2"/>
<keyword evidence="2" id="KW-1185">Reference proteome</keyword>
<dbReference type="InterPro" id="IPR042258">
    <property type="entry name" value="DGOK_N"/>
</dbReference>
<dbReference type="Pfam" id="PF05035">
    <property type="entry name" value="DGOK"/>
    <property type="match status" value="1"/>
</dbReference>
<accession>A0A285T260</accession>
<evidence type="ECO:0000313" key="1">
    <source>
        <dbReference type="EMBL" id="SOC14986.1"/>
    </source>
</evidence>
<dbReference type="GO" id="GO:0008671">
    <property type="term" value="F:2-dehydro-3-deoxygalactonokinase activity"/>
    <property type="evidence" value="ECO:0007669"/>
    <property type="project" value="InterPro"/>
</dbReference>
<keyword evidence="1" id="KW-0808">Transferase</keyword>
<dbReference type="GO" id="GO:0034194">
    <property type="term" value="P:D-galactonate catabolic process"/>
    <property type="evidence" value="ECO:0007669"/>
    <property type="project" value="InterPro"/>
</dbReference>
<keyword evidence="1" id="KW-0418">Kinase</keyword>
<dbReference type="InterPro" id="IPR042257">
    <property type="entry name" value="DGOK_C"/>
</dbReference>
<dbReference type="AlphaFoldDB" id="A0A285T260"/>
<dbReference type="STRING" id="538381.GCA_001696535_02885"/>
<dbReference type="Gene3D" id="3.30.420.300">
    <property type="entry name" value="2-keto-3-deoxy-galactonokinase, substrate binding domain"/>
    <property type="match status" value="1"/>
</dbReference>
<dbReference type="Proteomes" id="UP000219331">
    <property type="component" value="Unassembled WGS sequence"/>
</dbReference>
<evidence type="ECO:0000313" key="2">
    <source>
        <dbReference type="Proteomes" id="UP000219331"/>
    </source>
</evidence>
<organism evidence="1 2">
    <name type="scientific">Stappia indica</name>
    <dbReference type="NCBI Taxonomy" id="538381"/>
    <lineage>
        <taxon>Bacteria</taxon>
        <taxon>Pseudomonadati</taxon>
        <taxon>Pseudomonadota</taxon>
        <taxon>Alphaproteobacteria</taxon>
        <taxon>Hyphomicrobiales</taxon>
        <taxon>Stappiaceae</taxon>
        <taxon>Stappia</taxon>
    </lineage>
</organism>
<gene>
    <name evidence="1" type="ORF">SAMN05421512_10841</name>
</gene>